<dbReference type="Pfam" id="PF02687">
    <property type="entry name" value="FtsX"/>
    <property type="match status" value="1"/>
</dbReference>
<dbReference type="PIRSF" id="PIRSF018968">
    <property type="entry name" value="ABC_permease_BceB"/>
    <property type="match status" value="1"/>
</dbReference>
<feature type="transmembrane region" description="Helical" evidence="6">
    <location>
        <begin position="290"/>
        <end position="314"/>
    </location>
</feature>
<comment type="subcellular location">
    <subcellularLocation>
        <location evidence="1 6">Cell membrane</location>
        <topology evidence="1 6">Multi-pass membrane protein</topology>
    </subcellularLocation>
</comment>
<keyword evidence="4 6" id="KW-1133">Transmembrane helix</keyword>
<dbReference type="EMBL" id="CAYU010000025">
    <property type="protein sequence ID" value="CCY76248.1"/>
    <property type="molecule type" value="Genomic_DNA"/>
</dbReference>
<dbReference type="GO" id="GO:0055085">
    <property type="term" value="P:transmembrane transport"/>
    <property type="evidence" value="ECO:0007669"/>
    <property type="project" value="UniProtKB-UniRule"/>
</dbReference>
<evidence type="ECO:0000256" key="2">
    <source>
        <dbReference type="ARBA" id="ARBA00022475"/>
    </source>
</evidence>
<evidence type="ECO:0000256" key="3">
    <source>
        <dbReference type="ARBA" id="ARBA00022692"/>
    </source>
</evidence>
<evidence type="ECO:0000256" key="5">
    <source>
        <dbReference type="ARBA" id="ARBA00023136"/>
    </source>
</evidence>
<evidence type="ECO:0000259" key="7">
    <source>
        <dbReference type="Pfam" id="PF02687"/>
    </source>
</evidence>
<keyword evidence="6" id="KW-0813">Transport</keyword>
<keyword evidence="2 6" id="KW-1003">Cell membrane</keyword>
<feature type="transmembrane region" description="Helical" evidence="6">
    <location>
        <begin position="105"/>
        <end position="131"/>
    </location>
</feature>
<name>R5LAT2_9FIRM</name>
<feature type="domain" description="ABC3 transporter permease C-terminal" evidence="7">
    <location>
        <begin position="64"/>
        <end position="175"/>
    </location>
</feature>
<feature type="transmembrane region" description="Helical" evidence="6">
    <location>
        <begin position="530"/>
        <end position="555"/>
    </location>
</feature>
<protein>
    <submittedName>
        <fullName evidence="8">Permease putative domain protein</fullName>
    </submittedName>
</protein>
<comment type="caution">
    <text evidence="8">The sequence shown here is derived from an EMBL/GenBank/DDBJ whole genome shotgun (WGS) entry which is preliminary data.</text>
</comment>
<feature type="transmembrane region" description="Helical" evidence="6">
    <location>
        <begin position="242"/>
        <end position="264"/>
    </location>
</feature>
<dbReference type="InterPro" id="IPR027022">
    <property type="entry name" value="ABC_permease_BceB-typ"/>
</dbReference>
<feature type="transmembrane region" description="Helical" evidence="6">
    <location>
        <begin position="622"/>
        <end position="647"/>
    </location>
</feature>
<feature type="transmembrane region" description="Helical" evidence="6">
    <location>
        <begin position="18"/>
        <end position="38"/>
    </location>
</feature>
<dbReference type="InterPro" id="IPR003838">
    <property type="entry name" value="ABC3_permease_C"/>
</dbReference>
<feature type="transmembrane region" description="Helical" evidence="6">
    <location>
        <begin position="58"/>
        <end position="84"/>
    </location>
</feature>
<feature type="transmembrane region" description="Helical" evidence="6">
    <location>
        <begin position="589"/>
        <end position="610"/>
    </location>
</feature>
<sequence>MTLFNISLKNIRKSFKNYLIFFITTIFGVAIFYVFNSLSDQAVMLKINESNVSLIDTLGRVMSVISVFVAVVLGFLIVYANTFLIKRRNKEFGIYLILGMGKVKVAAILIIETVVIGIISMAAGLIVGIAASQGMSILITNLFEADLTKFRFVVSEAAIMKTILYFCIMYGVVLILDIIVSGSRRLINLINSGKKGEKEINRNPVLCVIVFIIACILLGTAYYKVTAGMKTIDSFAGVAAQIVKGIVGTFLLMFSISGLFLLLVRTKKNFYYKKLNAFTTREISSKINTAVFSAGIISLMMFFSICCLSTVFSVKKSIDNNIKKLLPVDIQYETLHTSDAANDPPIDELVDKLVKDKSNLEDMFTVNIYHTYNNDNFYYNRIYGYMHVSDYNKVARRFGNEEIELKDDEYAVIGNMEQMMGKNYLKPDGAIITINGKEYKPQSEDMHYGFVYIDNYENCYGMYIVPDDVDFSNDNVHIEVLMADLKGDKKTYKDTNKKMYFDDVVYGAREGGYYLNIYCKYEIINISTRLTVVLVFVGIYLGIVFIIAGAAILSLKLLSESVRNKEKYIILRKIGVDNRMIKKSVFTQCMIYFGLPLSVAVIHSVFGIQTCTKILGFYGKSGLLYSILVTALIIVLIYGGYALATYLGSIRILSEKQE</sequence>
<organism evidence="8 9">
    <name type="scientific">Eshraghiella crossota CAG:259</name>
    <dbReference type="NCBI Taxonomy" id="1263062"/>
    <lineage>
        <taxon>Bacteria</taxon>
        <taxon>Bacillati</taxon>
        <taxon>Bacillota</taxon>
        <taxon>Clostridia</taxon>
        <taxon>Lachnospirales</taxon>
        <taxon>Lachnospiraceae</taxon>
        <taxon>Eshraghiella</taxon>
    </lineage>
</organism>
<evidence type="ECO:0000256" key="6">
    <source>
        <dbReference type="PIRNR" id="PIRNR018968"/>
    </source>
</evidence>
<proteinExistence type="inferred from homology"/>
<dbReference type="GO" id="GO:0005886">
    <property type="term" value="C:plasma membrane"/>
    <property type="evidence" value="ECO:0007669"/>
    <property type="project" value="UniProtKB-SubCell"/>
</dbReference>
<reference evidence="8" key="1">
    <citation type="submission" date="2012-11" db="EMBL/GenBank/DDBJ databases">
        <title>Dependencies among metagenomic species, viruses, plasmids and units of genetic variation.</title>
        <authorList>
            <person name="Nielsen H.B."/>
            <person name="Almeida M."/>
            <person name="Juncker A.S."/>
            <person name="Rasmussen S."/>
            <person name="Li J."/>
            <person name="Sunagawa S."/>
            <person name="Plichta D."/>
            <person name="Gautier L."/>
            <person name="Le Chatelier E."/>
            <person name="Peletier E."/>
            <person name="Bonde I."/>
            <person name="Nielsen T."/>
            <person name="Manichanh C."/>
            <person name="Arumugam M."/>
            <person name="Batto J."/>
            <person name="Santos M.B.Q.D."/>
            <person name="Blom N."/>
            <person name="Borruel N."/>
            <person name="Burgdorf K.S."/>
            <person name="Boumezbeur F."/>
            <person name="Casellas F."/>
            <person name="Dore J."/>
            <person name="Guarner F."/>
            <person name="Hansen T."/>
            <person name="Hildebrand F."/>
            <person name="Kaas R.S."/>
            <person name="Kennedy S."/>
            <person name="Kristiansen K."/>
            <person name="Kultima J.R."/>
            <person name="Leonard P."/>
            <person name="Levenez F."/>
            <person name="Lund O."/>
            <person name="Moumen B."/>
            <person name="Le Paslier D."/>
            <person name="Pons N."/>
            <person name="Pedersen O."/>
            <person name="Prifti E."/>
            <person name="Qin J."/>
            <person name="Raes J."/>
            <person name="Tap J."/>
            <person name="Tims S."/>
            <person name="Ussery D.W."/>
            <person name="Yamada T."/>
            <person name="MetaHit consortium"/>
            <person name="Renault P."/>
            <person name="Sicheritz-Ponten T."/>
            <person name="Bork P."/>
            <person name="Wang J."/>
            <person name="Brunak S."/>
            <person name="Ehrlich S.D."/>
        </authorList>
    </citation>
    <scope>NUCLEOTIDE SEQUENCE [LARGE SCALE GENOMIC DNA]</scope>
</reference>
<dbReference type="Proteomes" id="UP000018300">
    <property type="component" value="Unassembled WGS sequence"/>
</dbReference>
<accession>R5LAT2</accession>
<dbReference type="AlphaFoldDB" id="R5LAT2"/>
<evidence type="ECO:0000313" key="9">
    <source>
        <dbReference type="Proteomes" id="UP000018300"/>
    </source>
</evidence>
<dbReference type="InterPro" id="IPR052536">
    <property type="entry name" value="ABC-4_Integral_Memb_Prot"/>
</dbReference>
<feature type="transmembrane region" description="Helical" evidence="6">
    <location>
        <begin position="203"/>
        <end position="222"/>
    </location>
</feature>
<dbReference type="PANTHER" id="PTHR46795:SF3">
    <property type="entry name" value="ABC TRANSPORTER PERMEASE"/>
    <property type="match status" value="1"/>
</dbReference>
<evidence type="ECO:0000256" key="1">
    <source>
        <dbReference type="ARBA" id="ARBA00004651"/>
    </source>
</evidence>
<dbReference type="PANTHER" id="PTHR46795">
    <property type="entry name" value="ABC TRANSPORTER PERMEASE-RELATED-RELATED"/>
    <property type="match status" value="1"/>
</dbReference>
<keyword evidence="5 6" id="KW-0472">Membrane</keyword>
<comment type="similarity">
    <text evidence="6">Belongs to the ABC-4 integral membrane protein family.</text>
</comment>
<evidence type="ECO:0000256" key="4">
    <source>
        <dbReference type="ARBA" id="ARBA00022989"/>
    </source>
</evidence>
<gene>
    <name evidence="8" type="ORF">BN569_00123</name>
</gene>
<feature type="transmembrane region" description="Helical" evidence="6">
    <location>
        <begin position="163"/>
        <end position="182"/>
    </location>
</feature>
<keyword evidence="3 6" id="KW-0812">Transmembrane</keyword>
<evidence type="ECO:0000313" key="8">
    <source>
        <dbReference type="EMBL" id="CCY76248.1"/>
    </source>
</evidence>